<dbReference type="PANTHER" id="PTHR45681:SF6">
    <property type="entry name" value="POLYKETIDE SYNTHASE 37"/>
    <property type="match status" value="1"/>
</dbReference>
<dbReference type="RefSeq" id="WP_250423348.1">
    <property type="nucleotide sequence ID" value="NZ_JAJKBJ010000015.1"/>
</dbReference>
<reference evidence="3" key="1">
    <citation type="submission" date="2021-11" db="EMBL/GenBank/DDBJ databases">
        <title>Legionella maioricencis sp. nov., a new species isolated from hot water samples in Mallorca.</title>
        <authorList>
            <person name="Crespi S."/>
            <person name="Drasar V."/>
            <person name="Salva-Serra F."/>
            <person name="Jaen-Luchoro D."/>
            <person name="Pineiro-Iglesias B."/>
            <person name="Aliaga F."/>
            <person name="Fernandez-Juarez V."/>
            <person name="Coll G."/>
            <person name="Moore E.R.B."/>
            <person name="Bennasar-Figueras A."/>
        </authorList>
    </citation>
    <scope>NUCLEOTIDE SEQUENCE</scope>
    <source>
        <strain evidence="3">HCPI-6</strain>
    </source>
</reference>
<dbReference type="InterPro" id="IPR014043">
    <property type="entry name" value="Acyl_transferase_dom"/>
</dbReference>
<evidence type="ECO:0000313" key="4">
    <source>
        <dbReference type="Proteomes" id="UP001139721"/>
    </source>
</evidence>
<name>A0A9X2D2I2_9GAMM</name>
<dbReference type="Gene3D" id="3.40.366.10">
    <property type="entry name" value="Malonyl-Coenzyme A Acyl Carrier Protein, domain 2"/>
    <property type="match status" value="1"/>
</dbReference>
<evidence type="ECO:0000313" key="3">
    <source>
        <dbReference type="EMBL" id="MCL9684855.1"/>
    </source>
</evidence>
<dbReference type="GO" id="GO:0016746">
    <property type="term" value="F:acyltransferase activity"/>
    <property type="evidence" value="ECO:0007669"/>
    <property type="project" value="UniProtKB-KW"/>
</dbReference>
<dbReference type="InterPro" id="IPR050444">
    <property type="entry name" value="Polyketide_Synthase"/>
</dbReference>
<dbReference type="PANTHER" id="PTHR45681">
    <property type="entry name" value="POLYKETIDE SYNTHASE 44-RELATED"/>
    <property type="match status" value="1"/>
</dbReference>
<keyword evidence="4" id="KW-1185">Reference proteome</keyword>
<dbReference type="SUPFAM" id="SSF52151">
    <property type="entry name" value="FabD/lysophospholipase-like"/>
    <property type="match status" value="1"/>
</dbReference>
<dbReference type="EMBL" id="JAJKBJ010000015">
    <property type="protein sequence ID" value="MCL9684855.1"/>
    <property type="molecule type" value="Genomic_DNA"/>
</dbReference>
<dbReference type="InterPro" id="IPR001227">
    <property type="entry name" value="Ac_transferase_dom_sf"/>
</dbReference>
<protein>
    <submittedName>
        <fullName evidence="3">Acyltransferase domain-containing protein</fullName>
    </submittedName>
</protein>
<keyword evidence="3" id="KW-0012">Acyltransferase</keyword>
<sequence length="319" mass="36093">MNRQPIIFMYSGQGSHYYHMGKELFEKNRLFREGMLSADRVYQRLAKESLLDYLYSDKTSKGMPFTQTTYSHPAIFLLECGLTHLLRELDIVPDMVLGTSLGEFAAAVTAGCLDFETALNMVLNQASVLEHCDSGNMIAILADHSLYHTQPYLYNQSELASVNFSSHFVISCSSQNLSSIEAELKSRQLIYQVLPIAQAFHSSYIDKAEIQFKERIQHIHLAQPKIPLLSCVYGKEVATLQPEHFWLAAREMIRFQETINYLENKLTAPVYVDVGPSGTLATFVKYNRSPLSKSKSVELLTPYGRDCETLGKALKELKV</sequence>
<dbReference type="SMART" id="SM00827">
    <property type="entry name" value="PKS_AT"/>
    <property type="match status" value="1"/>
</dbReference>
<proteinExistence type="predicted"/>
<comment type="caution">
    <text evidence="3">The sequence shown here is derived from an EMBL/GenBank/DDBJ whole genome shotgun (WGS) entry which is preliminary data.</text>
</comment>
<keyword evidence="1" id="KW-0808">Transferase</keyword>
<organism evidence="3 4">
    <name type="scientific">Legionella maioricensis</name>
    <dbReference type="NCBI Taxonomy" id="2896528"/>
    <lineage>
        <taxon>Bacteria</taxon>
        <taxon>Pseudomonadati</taxon>
        <taxon>Pseudomonadota</taxon>
        <taxon>Gammaproteobacteria</taxon>
        <taxon>Legionellales</taxon>
        <taxon>Legionellaceae</taxon>
        <taxon>Legionella</taxon>
    </lineage>
</organism>
<evidence type="ECO:0000259" key="2">
    <source>
        <dbReference type="SMART" id="SM00827"/>
    </source>
</evidence>
<dbReference type="Pfam" id="PF00698">
    <property type="entry name" value="Acyl_transf_1"/>
    <property type="match status" value="1"/>
</dbReference>
<accession>A0A9X2D2I2</accession>
<evidence type="ECO:0000256" key="1">
    <source>
        <dbReference type="ARBA" id="ARBA00022679"/>
    </source>
</evidence>
<dbReference type="InterPro" id="IPR016035">
    <property type="entry name" value="Acyl_Trfase/lysoPLipase"/>
</dbReference>
<dbReference type="Proteomes" id="UP001139721">
    <property type="component" value="Unassembled WGS sequence"/>
</dbReference>
<feature type="domain" description="Malonyl-CoA:ACP transacylase (MAT)" evidence="2">
    <location>
        <begin position="9"/>
        <end position="307"/>
    </location>
</feature>
<dbReference type="AlphaFoldDB" id="A0A9X2D2I2"/>
<gene>
    <name evidence="3" type="ORF">LOX96_12185</name>
</gene>